<evidence type="ECO:0000313" key="2">
    <source>
        <dbReference type="Proteomes" id="UP000002374"/>
    </source>
</evidence>
<sequence length="197" mass="21707">MSDLLPSNATAQERALAGTVARISDVPVVVREVWNPDTCPVSVLPWLAWAFSVDDWDTNWTEQQKRDTIKQSIVSQRIKGTIGAVKRQLAALGLDIRIVEWFRMATTGAPYTFEVYITIDQTSATQADLNRIKQIIDTNKNLRSHMVKTSLTVKSTAVVRTGIIAGVGSEISITNYVRSVGALNDYVMPQANISIGD</sequence>
<dbReference type="NCBIfam" id="TIGR01634">
    <property type="entry name" value="tail_P2_I"/>
    <property type="match status" value="1"/>
</dbReference>
<organism evidence="1 2">
    <name type="scientific">Escherichia phage vB_EcoM_ECO1230-10</name>
    <dbReference type="NCBI Taxonomy" id="669875"/>
    <lineage>
        <taxon>Viruses</taxon>
        <taxon>Duplodnaviria</taxon>
        <taxon>Heunggongvirae</taxon>
        <taxon>Uroviricota</taxon>
        <taxon>Caudoviricetes</taxon>
        <taxon>Iiscvirinae</taxon>
        <taxon>Jilinvirus</taxon>
        <taxon>Jilinvirus CVM10</taxon>
    </lineage>
</organism>
<dbReference type="RefSeq" id="YP_009168900.1">
    <property type="nucleotide sequence ID" value="NC_027995.1"/>
</dbReference>
<name>D5LGZ2_9CAUD</name>
<dbReference type="EMBL" id="GU903191">
    <property type="protein sequence ID" value="ADE87923.1"/>
    <property type="molecule type" value="Genomic_DNA"/>
</dbReference>
<reference evidence="1 2" key="1">
    <citation type="journal article" date="2011" name="Vet. Microbiol.">
        <title>Complete genome sequence of vB_EcoM_ECO1230-10: a coliphage with therapeutic potential for bovine metritis.</title>
        <authorList>
            <person name="Santos T.M."/>
            <person name="Bicalho R.C."/>
        </authorList>
    </citation>
    <scope>NUCLEOTIDE SEQUENCE [LARGE SCALE GENOMIC DNA]</scope>
</reference>
<dbReference type="InterPro" id="IPR006521">
    <property type="entry name" value="Tail_protein_I"/>
</dbReference>
<keyword evidence="2" id="KW-1185">Reference proteome</keyword>
<dbReference type="Proteomes" id="UP000002374">
    <property type="component" value="Segment"/>
</dbReference>
<accession>D5LGZ2</accession>
<protein>
    <submittedName>
        <fullName evidence="1">Putative phage tail protein</fullName>
    </submittedName>
</protein>
<evidence type="ECO:0000313" key="1">
    <source>
        <dbReference type="EMBL" id="ADE87923.1"/>
    </source>
</evidence>
<dbReference type="GeneID" id="26042256"/>
<dbReference type="OrthoDB" id="9385at10239"/>
<dbReference type="KEGG" id="vg:26042256"/>
<dbReference type="Pfam" id="PF09684">
    <property type="entry name" value="Tail_P2_I"/>
    <property type="match status" value="1"/>
</dbReference>
<proteinExistence type="predicted"/>